<feature type="transmembrane region" description="Helical" evidence="6">
    <location>
        <begin position="394"/>
        <end position="415"/>
    </location>
</feature>
<feature type="transmembrane region" description="Helical" evidence="6">
    <location>
        <begin position="332"/>
        <end position="350"/>
    </location>
</feature>
<dbReference type="PANTHER" id="PTHR31082">
    <property type="entry name" value="PHEROMONE-REGULATED MEMBRANE PROTEIN 10"/>
    <property type="match status" value="1"/>
</dbReference>
<evidence type="ECO:0000256" key="5">
    <source>
        <dbReference type="ARBA" id="ARBA00034125"/>
    </source>
</evidence>
<evidence type="ECO:0000256" key="1">
    <source>
        <dbReference type="ARBA" id="ARBA00004141"/>
    </source>
</evidence>
<dbReference type="Pfam" id="PF12821">
    <property type="entry name" value="ThrE_2"/>
    <property type="match status" value="1"/>
</dbReference>
<dbReference type="GO" id="GO:0016020">
    <property type="term" value="C:membrane"/>
    <property type="evidence" value="ECO:0007669"/>
    <property type="project" value="UniProtKB-SubCell"/>
</dbReference>
<evidence type="ECO:0000256" key="3">
    <source>
        <dbReference type="ARBA" id="ARBA00022989"/>
    </source>
</evidence>
<evidence type="ECO:0000259" key="8">
    <source>
        <dbReference type="Pfam" id="PF12821"/>
    </source>
</evidence>
<evidence type="ECO:0000313" key="9">
    <source>
        <dbReference type="EMBL" id="QDH71013.1"/>
    </source>
</evidence>
<feature type="domain" description="Threonine/serine exporter-like N-terminal" evidence="7">
    <location>
        <begin position="23"/>
        <end position="265"/>
    </location>
</feature>
<dbReference type="EMBL" id="CP041242">
    <property type="protein sequence ID" value="QDH71013.1"/>
    <property type="molecule type" value="Genomic_DNA"/>
</dbReference>
<organism evidence="9 10">
    <name type="scientific">Marilutibacter alkalisoli</name>
    <dbReference type="NCBI Taxonomy" id="2591633"/>
    <lineage>
        <taxon>Bacteria</taxon>
        <taxon>Pseudomonadati</taxon>
        <taxon>Pseudomonadota</taxon>
        <taxon>Gammaproteobacteria</taxon>
        <taxon>Lysobacterales</taxon>
        <taxon>Lysobacteraceae</taxon>
        <taxon>Marilutibacter</taxon>
    </lineage>
</organism>
<feature type="transmembrane region" description="Helical" evidence="6">
    <location>
        <begin position="187"/>
        <end position="205"/>
    </location>
</feature>
<evidence type="ECO:0000259" key="7">
    <source>
        <dbReference type="Pfam" id="PF06738"/>
    </source>
</evidence>
<keyword evidence="2 6" id="KW-0812">Transmembrane</keyword>
<sequence>MSDPTLQEATPLSAARYSARINFVCELAARLHTYGTTAQRLEGAITSVADKLGLECEPWANPTGLILSFSDPQRPAGESDVTRVIRLPPGENDLARLGETDRIAEAVLAGQMGLAEAHVAMAVLDEPPGTRARLLQILGYGMCAAAVAGLLRLPWLEIALAGANGLLIGCLVQLADLRPRLKEGVDVIAALVATAVTVLVASFFIPLNQNTVIIASLIVLLPGMALTNAINELSSQHLVAGSARFAGAVTTILKLGIGTVVALYVASLAGLEPQVRALRPQPAWVEWCAVALAAGAFAILFRGHRRDYPVVMAAAAGGYLISRHVGLAMGSLAGIFVAALVITVAGNAYARWLQRPGAVIRVPGIIMLVPGSASLRSLLTLLQQQDVGAGHAAILAVLNIILALVAGLLIGNLLLPSRRNL</sequence>
<comment type="similarity">
    <text evidence="5">Belongs to the ThrE exporter (TC 2.A.79) family.</text>
</comment>
<keyword evidence="4 6" id="KW-0472">Membrane</keyword>
<gene>
    <name evidence="9" type="ORF">FKV23_13655</name>
</gene>
<protein>
    <submittedName>
        <fullName evidence="9">Threonine/serine exporter family protein</fullName>
    </submittedName>
</protein>
<dbReference type="Pfam" id="PF06738">
    <property type="entry name" value="ThrE"/>
    <property type="match status" value="1"/>
</dbReference>
<feature type="transmembrane region" description="Helical" evidence="6">
    <location>
        <begin position="283"/>
        <end position="301"/>
    </location>
</feature>
<dbReference type="Proteomes" id="UP000317199">
    <property type="component" value="Chromosome"/>
</dbReference>
<accession>A0A514BUE0</accession>
<keyword evidence="3 6" id="KW-1133">Transmembrane helix</keyword>
<dbReference type="RefSeq" id="WP_141624345.1">
    <property type="nucleotide sequence ID" value="NZ_CP041242.1"/>
</dbReference>
<dbReference type="GO" id="GO:0022857">
    <property type="term" value="F:transmembrane transporter activity"/>
    <property type="evidence" value="ECO:0007669"/>
    <property type="project" value="InterPro"/>
</dbReference>
<name>A0A514BUE0_9GAMM</name>
<dbReference type="PANTHER" id="PTHR31082:SF4">
    <property type="entry name" value="PHEROMONE-REGULATED MEMBRANE PROTEIN 10"/>
    <property type="match status" value="1"/>
</dbReference>
<proteinExistence type="inferred from homology"/>
<evidence type="ECO:0000256" key="2">
    <source>
        <dbReference type="ARBA" id="ARBA00022692"/>
    </source>
</evidence>
<keyword evidence="10" id="KW-1185">Reference proteome</keyword>
<evidence type="ECO:0000256" key="6">
    <source>
        <dbReference type="SAM" id="Phobius"/>
    </source>
</evidence>
<evidence type="ECO:0000313" key="10">
    <source>
        <dbReference type="Proteomes" id="UP000317199"/>
    </source>
</evidence>
<dbReference type="KEGG" id="lyj:FKV23_13655"/>
<comment type="subcellular location">
    <subcellularLocation>
        <location evidence="1">Membrane</location>
        <topology evidence="1">Multi-pass membrane protein</topology>
    </subcellularLocation>
</comment>
<dbReference type="InterPro" id="IPR051361">
    <property type="entry name" value="ThrE/Ser_Exporter"/>
</dbReference>
<dbReference type="OrthoDB" id="1490274at2"/>
<dbReference type="InterPro" id="IPR010619">
    <property type="entry name" value="ThrE-like_N"/>
</dbReference>
<dbReference type="AlphaFoldDB" id="A0A514BUE0"/>
<feature type="transmembrane region" description="Helical" evidence="6">
    <location>
        <begin position="362"/>
        <end position="382"/>
    </location>
</feature>
<feature type="transmembrane region" description="Helical" evidence="6">
    <location>
        <begin position="211"/>
        <end position="230"/>
    </location>
</feature>
<reference evidence="9 10" key="1">
    <citation type="submission" date="2019-06" db="EMBL/GenBank/DDBJ databases">
        <title>Lysobacter alkalisoli sp. nov. isolated from saline-alkali soil.</title>
        <authorList>
            <person name="Sun J.-Q."/>
            <person name="Xu L."/>
        </authorList>
    </citation>
    <scope>NUCLEOTIDE SEQUENCE [LARGE SCALE GENOMIC DNA]</scope>
    <source>
        <strain evidence="9 10">SJ-36</strain>
    </source>
</reference>
<evidence type="ECO:0000256" key="4">
    <source>
        <dbReference type="ARBA" id="ARBA00023136"/>
    </source>
</evidence>
<dbReference type="InterPro" id="IPR024528">
    <property type="entry name" value="ThrE_2"/>
</dbReference>
<feature type="transmembrane region" description="Helical" evidence="6">
    <location>
        <begin position="158"/>
        <end position="175"/>
    </location>
</feature>
<feature type="domain" description="Threonine/Serine exporter ThrE" evidence="8">
    <location>
        <begin position="289"/>
        <end position="411"/>
    </location>
</feature>
<feature type="transmembrane region" description="Helical" evidence="6">
    <location>
        <begin position="251"/>
        <end position="271"/>
    </location>
</feature>